<evidence type="ECO:0000313" key="4">
    <source>
        <dbReference type="Proteomes" id="UP000228952"/>
    </source>
</evidence>
<dbReference type="AlphaFoldDB" id="A0A2M7W345"/>
<keyword evidence="2" id="KW-1133">Transmembrane helix</keyword>
<accession>A0A2M7W345</accession>
<name>A0A2M7W345_9BACT</name>
<gene>
    <name evidence="3" type="ORF">COX64_00470</name>
</gene>
<dbReference type="Proteomes" id="UP000228952">
    <property type="component" value="Unassembled WGS sequence"/>
</dbReference>
<proteinExistence type="predicted"/>
<evidence type="ECO:0000256" key="1">
    <source>
        <dbReference type="SAM" id="MobiDB-lite"/>
    </source>
</evidence>
<evidence type="ECO:0000256" key="2">
    <source>
        <dbReference type="SAM" id="Phobius"/>
    </source>
</evidence>
<reference evidence="4" key="1">
    <citation type="submission" date="2017-09" db="EMBL/GenBank/DDBJ databases">
        <title>Depth-based differentiation of microbial function through sediment-hosted aquifers and enrichment of novel symbionts in the deep terrestrial subsurface.</title>
        <authorList>
            <person name="Probst A.J."/>
            <person name="Ladd B."/>
            <person name="Jarett J.K."/>
            <person name="Geller-Mcgrath D.E."/>
            <person name="Sieber C.M.K."/>
            <person name="Emerson J.B."/>
            <person name="Anantharaman K."/>
            <person name="Thomas B.C."/>
            <person name="Malmstrom R."/>
            <person name="Stieglmeier M."/>
            <person name="Klingl A."/>
            <person name="Woyke T."/>
            <person name="Ryan C.M."/>
            <person name="Banfield J.F."/>
        </authorList>
    </citation>
    <scope>NUCLEOTIDE SEQUENCE [LARGE SCALE GENOMIC DNA]</scope>
</reference>
<dbReference type="EMBL" id="PFQB01000010">
    <property type="protein sequence ID" value="PJA15711.1"/>
    <property type="molecule type" value="Genomic_DNA"/>
</dbReference>
<keyword evidence="2" id="KW-0472">Membrane</keyword>
<comment type="caution">
    <text evidence="3">The sequence shown here is derived from an EMBL/GenBank/DDBJ whole genome shotgun (WGS) entry which is preliminary data.</text>
</comment>
<feature type="region of interest" description="Disordered" evidence="1">
    <location>
        <begin position="36"/>
        <end position="59"/>
    </location>
</feature>
<feature type="compositionally biased region" description="Low complexity" evidence="1">
    <location>
        <begin position="39"/>
        <end position="56"/>
    </location>
</feature>
<organism evidence="3 4">
    <name type="scientific">Candidatus Dojkabacteria bacterium CG_4_10_14_0_2_um_filter_Dojkabacteria_WS6_41_15</name>
    <dbReference type="NCBI Taxonomy" id="2014249"/>
    <lineage>
        <taxon>Bacteria</taxon>
        <taxon>Candidatus Dojkabacteria</taxon>
    </lineage>
</organism>
<evidence type="ECO:0000313" key="3">
    <source>
        <dbReference type="EMBL" id="PJA15711.1"/>
    </source>
</evidence>
<sequence>MSMTKQIAIGILATVSLGLFGIGSYYASRQLFPDPQNNTAVTPTPSSSSTSTAPTVGDMKKLEPRELGTKADGDNLVISYNTAEAVGTLLYVTPTKTEKIEQAMKDYNNGVPIAGRWFTVTPDSKANTAHSLAIPKSIVATTGDTYYYIVISYKNYWLPYGLTTDYQNGVAEPYTVKL</sequence>
<keyword evidence="2" id="KW-0812">Transmembrane</keyword>
<feature type="transmembrane region" description="Helical" evidence="2">
    <location>
        <begin position="7"/>
        <end position="27"/>
    </location>
</feature>
<protein>
    <submittedName>
        <fullName evidence="3">Uncharacterized protein</fullName>
    </submittedName>
</protein>